<dbReference type="PANTHER" id="PTHR37461">
    <property type="entry name" value="ANTI-SIGMA-K FACTOR RSKA"/>
    <property type="match status" value="1"/>
</dbReference>
<dbReference type="GO" id="GO:0005886">
    <property type="term" value="C:plasma membrane"/>
    <property type="evidence" value="ECO:0007669"/>
    <property type="project" value="UniProtKB-SubCell"/>
</dbReference>
<evidence type="ECO:0000256" key="5">
    <source>
        <dbReference type="ARBA" id="ARBA00022989"/>
    </source>
</evidence>
<evidence type="ECO:0000256" key="8">
    <source>
        <dbReference type="ARBA" id="ARBA00030803"/>
    </source>
</evidence>
<protein>
    <recommendedName>
        <fullName evidence="8">Regulator of SigK</fullName>
    </recommendedName>
    <alternativeName>
        <fullName evidence="7">Sigma-K anti-sigma factor RskA</fullName>
    </alternativeName>
</protein>
<dbReference type="AlphaFoldDB" id="A0A2S0Q301"/>
<keyword evidence="3" id="KW-1003">Cell membrane</keyword>
<evidence type="ECO:0000256" key="9">
    <source>
        <dbReference type="SAM" id="Phobius"/>
    </source>
</evidence>
<evidence type="ECO:0000256" key="2">
    <source>
        <dbReference type="ARBA" id="ARBA00004236"/>
    </source>
</evidence>
<dbReference type="PANTHER" id="PTHR37461:SF1">
    <property type="entry name" value="ANTI-SIGMA-K FACTOR RSKA"/>
    <property type="match status" value="1"/>
</dbReference>
<sequence>MTNFQNFDELQELLAGYVLGDLTPEEVAKVNQLLETRPELKVEVNRLQNSLALLPWALPETSPPKSLGSKILQAAAASPANSVVSTSNRIWRKPKIWFGVLGSVAASVVISLSLYSYRLQQEVTIAQAELSRYKETIALLRQPNNRLLTLTGTNVTPVASGSLVIAPKSDVALLSLQNLDPLPKGQIYRLWAIVDNEKVYCGEFNSDSQGTVLMQLPLDEFMTDSSEAVITIEPIEKIPQPTGETVMKGSISL</sequence>
<dbReference type="Proteomes" id="UP000244056">
    <property type="component" value="Chromosome"/>
</dbReference>
<evidence type="ECO:0000256" key="4">
    <source>
        <dbReference type="ARBA" id="ARBA00022692"/>
    </source>
</evidence>
<evidence type="ECO:0000256" key="6">
    <source>
        <dbReference type="ARBA" id="ARBA00023136"/>
    </source>
</evidence>
<comment type="subcellular location">
    <subcellularLocation>
        <location evidence="2">Cell membrane</location>
    </subcellularLocation>
    <subcellularLocation>
        <location evidence="1">Membrane</location>
        <topology evidence="1">Single-pass membrane protein</topology>
    </subcellularLocation>
</comment>
<dbReference type="KEGG" id="nsp:BMF81_02956"/>
<dbReference type="GO" id="GO:0016989">
    <property type="term" value="F:sigma factor antagonist activity"/>
    <property type="evidence" value="ECO:0007669"/>
    <property type="project" value="TreeGrafter"/>
</dbReference>
<keyword evidence="4 9" id="KW-0812">Transmembrane</keyword>
<gene>
    <name evidence="11" type="ORF">BMF81_02956</name>
</gene>
<dbReference type="Pfam" id="PF10099">
    <property type="entry name" value="RskA_C"/>
    <property type="match status" value="1"/>
</dbReference>
<proteinExistence type="predicted"/>
<evidence type="ECO:0000313" key="11">
    <source>
        <dbReference type="EMBL" id="AVZ30876.1"/>
    </source>
</evidence>
<dbReference type="Gene3D" id="1.10.10.1320">
    <property type="entry name" value="Anti-sigma factor, zinc-finger domain"/>
    <property type="match status" value="1"/>
</dbReference>
<reference evidence="11 12" key="1">
    <citation type="submission" date="2017-03" db="EMBL/GenBank/DDBJ databases">
        <title>Comparative genomics of the toxic Baltic Sea cyanobacteria Nodularia spumigena UHCC 0039 and its response on varying salinity.</title>
        <authorList>
            <person name="Teikari J.E."/>
        </authorList>
    </citation>
    <scope>NUCLEOTIDE SEQUENCE [LARGE SCALE GENOMIC DNA]</scope>
    <source>
        <strain evidence="11 12">UHCC 0039</strain>
    </source>
</reference>
<evidence type="ECO:0000259" key="10">
    <source>
        <dbReference type="Pfam" id="PF10099"/>
    </source>
</evidence>
<dbReference type="GO" id="GO:0006417">
    <property type="term" value="P:regulation of translation"/>
    <property type="evidence" value="ECO:0007669"/>
    <property type="project" value="TreeGrafter"/>
</dbReference>
<keyword evidence="5 9" id="KW-1133">Transmembrane helix</keyword>
<name>A0A2S0Q301_NODSP</name>
<accession>A0A2S0Q301</accession>
<evidence type="ECO:0000256" key="3">
    <source>
        <dbReference type="ARBA" id="ARBA00022475"/>
    </source>
</evidence>
<dbReference type="InterPro" id="IPR041916">
    <property type="entry name" value="Anti_sigma_zinc_sf"/>
</dbReference>
<dbReference type="InterPro" id="IPR018764">
    <property type="entry name" value="RskA_C"/>
</dbReference>
<dbReference type="RefSeq" id="WP_006195241.1">
    <property type="nucleotide sequence ID" value="NZ_CAWNZE010000001.1"/>
</dbReference>
<feature type="domain" description="Anti-sigma K factor RskA C-terminal" evidence="10">
    <location>
        <begin position="103"/>
        <end position="244"/>
    </location>
</feature>
<feature type="transmembrane region" description="Helical" evidence="9">
    <location>
        <begin position="96"/>
        <end position="117"/>
    </location>
</feature>
<dbReference type="InterPro" id="IPR051474">
    <property type="entry name" value="Anti-sigma-K/W_factor"/>
</dbReference>
<dbReference type="EMBL" id="CP020114">
    <property type="protein sequence ID" value="AVZ30876.1"/>
    <property type="molecule type" value="Genomic_DNA"/>
</dbReference>
<organism evidence="11 12">
    <name type="scientific">Nodularia spumigena UHCC 0039</name>
    <dbReference type="NCBI Taxonomy" id="1914872"/>
    <lineage>
        <taxon>Bacteria</taxon>
        <taxon>Bacillati</taxon>
        <taxon>Cyanobacteriota</taxon>
        <taxon>Cyanophyceae</taxon>
        <taxon>Nostocales</taxon>
        <taxon>Nodulariaceae</taxon>
        <taxon>Nodularia</taxon>
    </lineage>
</organism>
<dbReference type="GeneID" id="78018242"/>
<evidence type="ECO:0000313" key="12">
    <source>
        <dbReference type="Proteomes" id="UP000244056"/>
    </source>
</evidence>
<evidence type="ECO:0000256" key="1">
    <source>
        <dbReference type="ARBA" id="ARBA00004167"/>
    </source>
</evidence>
<evidence type="ECO:0000256" key="7">
    <source>
        <dbReference type="ARBA" id="ARBA00029829"/>
    </source>
</evidence>
<keyword evidence="6 9" id="KW-0472">Membrane</keyword>